<dbReference type="GO" id="GO:0004479">
    <property type="term" value="F:methionyl-tRNA formyltransferase activity"/>
    <property type="evidence" value="ECO:0007669"/>
    <property type="project" value="TreeGrafter"/>
</dbReference>
<feature type="domain" description="Formyl transferase N-terminal" evidence="1">
    <location>
        <begin position="1"/>
        <end position="164"/>
    </location>
</feature>
<evidence type="ECO:0000313" key="3">
    <source>
        <dbReference type="EMBL" id="RXJ68984.1"/>
    </source>
</evidence>
<gene>
    <name evidence="3" type="ORF">CRV08_06015</name>
</gene>
<dbReference type="AlphaFoldDB" id="A0A4Q0YH02"/>
<dbReference type="SUPFAM" id="SSF53328">
    <property type="entry name" value="Formyltransferase"/>
    <property type="match status" value="1"/>
</dbReference>
<protein>
    <submittedName>
        <fullName evidence="3">Methionyl-tRNA formyltransferase</fullName>
    </submittedName>
</protein>
<name>A0A4Q0YH02_9BACT</name>
<comment type="caution">
    <text evidence="3">The sequence shown here is derived from an EMBL/GenBank/DDBJ whole genome shotgun (WGS) entry which is preliminary data.</text>
</comment>
<sequence>MKIVFIGTVEFSRKALQKLIEMGAEIVGVCTKKRSDFNSDFVDITPLCKENEIPFRFVENINEKENINWIASLSPDIIFCFGWSSLIKKELLELPPMGVIGYHPAKLPYNRGRHPLIWTLVLGLDKSASTFFFMDESADSGDILSQKDFEVFASDTAKILYDRVIGIALEQIEDFVPQLQKKNYQRIQQDNSLANIWRKRGQADGKIDFRMSSQAIYNLVRALSKPYIGAHLEYNGKNINIWRVRVVENSQQNIEFGKVLDISDNKVLVKTYDGAIEIIEHQFTKLPTVGEYL</sequence>
<dbReference type="InterPro" id="IPR011034">
    <property type="entry name" value="Formyl_transferase-like_C_sf"/>
</dbReference>
<dbReference type="EMBL" id="PDKJ01000004">
    <property type="protein sequence ID" value="RXJ68984.1"/>
    <property type="molecule type" value="Genomic_DNA"/>
</dbReference>
<dbReference type="Proteomes" id="UP000290172">
    <property type="component" value="Unassembled WGS sequence"/>
</dbReference>
<dbReference type="Gene3D" id="3.40.50.12230">
    <property type="match status" value="1"/>
</dbReference>
<dbReference type="PANTHER" id="PTHR11138:SF5">
    <property type="entry name" value="METHIONYL-TRNA FORMYLTRANSFERASE, MITOCHONDRIAL"/>
    <property type="match status" value="1"/>
</dbReference>
<organism evidence="3 4">
    <name type="scientific">Halarcobacter ebronensis</name>
    <dbReference type="NCBI Taxonomy" id="1462615"/>
    <lineage>
        <taxon>Bacteria</taxon>
        <taxon>Pseudomonadati</taxon>
        <taxon>Campylobacterota</taxon>
        <taxon>Epsilonproteobacteria</taxon>
        <taxon>Campylobacterales</taxon>
        <taxon>Arcobacteraceae</taxon>
        <taxon>Halarcobacter</taxon>
    </lineage>
</organism>
<dbReference type="CDD" id="cd08702">
    <property type="entry name" value="Arna_FMT_C"/>
    <property type="match status" value="1"/>
</dbReference>
<proteinExistence type="predicted"/>
<evidence type="ECO:0000259" key="2">
    <source>
        <dbReference type="Pfam" id="PF02911"/>
    </source>
</evidence>
<feature type="domain" description="Formyl transferase C-terminal" evidence="2">
    <location>
        <begin position="202"/>
        <end position="284"/>
    </location>
</feature>
<dbReference type="InterPro" id="IPR002376">
    <property type="entry name" value="Formyl_transf_N"/>
</dbReference>
<evidence type="ECO:0000313" key="4">
    <source>
        <dbReference type="Proteomes" id="UP000290172"/>
    </source>
</evidence>
<dbReference type="Pfam" id="PF02911">
    <property type="entry name" value="Formyl_trans_C"/>
    <property type="match status" value="1"/>
</dbReference>
<dbReference type="SUPFAM" id="SSF50486">
    <property type="entry name" value="FMT C-terminal domain-like"/>
    <property type="match status" value="1"/>
</dbReference>
<dbReference type="RefSeq" id="WP_128980106.1">
    <property type="nucleotide sequence ID" value="NZ_PDKJ01000004.1"/>
</dbReference>
<reference evidence="3 4" key="1">
    <citation type="submission" date="2017-10" db="EMBL/GenBank/DDBJ databases">
        <title>Genomics of the genus Arcobacter.</title>
        <authorList>
            <person name="Perez-Cataluna A."/>
            <person name="Figueras M.J."/>
        </authorList>
    </citation>
    <scope>NUCLEOTIDE SEQUENCE [LARGE SCALE GENOMIC DNA]</scope>
    <source>
        <strain evidence="3 4">CECT 8993</strain>
    </source>
</reference>
<dbReference type="InterPro" id="IPR005793">
    <property type="entry name" value="Formyl_trans_C"/>
</dbReference>
<dbReference type="GO" id="GO:0005829">
    <property type="term" value="C:cytosol"/>
    <property type="evidence" value="ECO:0007669"/>
    <property type="project" value="TreeGrafter"/>
</dbReference>
<evidence type="ECO:0000259" key="1">
    <source>
        <dbReference type="Pfam" id="PF00551"/>
    </source>
</evidence>
<dbReference type="Pfam" id="PF00551">
    <property type="entry name" value="Formyl_trans_N"/>
    <property type="match status" value="1"/>
</dbReference>
<dbReference type="PANTHER" id="PTHR11138">
    <property type="entry name" value="METHIONYL-TRNA FORMYLTRANSFERASE"/>
    <property type="match status" value="1"/>
</dbReference>
<accession>A0A4Q0YH02</accession>
<dbReference type="InterPro" id="IPR036477">
    <property type="entry name" value="Formyl_transf_N_sf"/>
</dbReference>
<keyword evidence="3" id="KW-0808">Transferase</keyword>
<dbReference type="CDD" id="cd08651">
    <property type="entry name" value="FMT_core_like_4"/>
    <property type="match status" value="1"/>
</dbReference>